<sequence length="277" mass="30630">MAAELVPEGADRDYVASLARGLSVIRAFSRARPSMTLSEVAASADMNRAAARRFLLTLVREGYAETDGKYFRLRPKILELGFSALSSLTFAEIAEPPMEDLAAELGETCLAAVLDGDDCVYIAKASAPRVVSVDIDVGSSLPAFAMSTGRVLLGALGDEELDRWLDEFRPAKYTDRTVTSRARLKQDVAEVREQGWSIVDQEYEIGFRSLSVPIKDQGGAIVAALNICCPSPRVSLEQMRKEFLPAARRTAEEIQRSLPEEYRRRASDLRKPTRRVR</sequence>
<feature type="domain" description="HTH iclR-type" evidence="5">
    <location>
        <begin position="15"/>
        <end position="75"/>
    </location>
</feature>
<dbReference type="PANTHER" id="PTHR30136:SF34">
    <property type="entry name" value="TRANSCRIPTIONAL REGULATOR"/>
    <property type="match status" value="1"/>
</dbReference>
<feature type="compositionally biased region" description="Basic and acidic residues" evidence="4">
    <location>
        <begin position="255"/>
        <end position="271"/>
    </location>
</feature>
<dbReference type="InterPro" id="IPR050707">
    <property type="entry name" value="HTH_MetabolicPath_Reg"/>
</dbReference>
<dbReference type="InterPro" id="IPR036388">
    <property type="entry name" value="WH-like_DNA-bd_sf"/>
</dbReference>
<dbReference type="AlphaFoldDB" id="A0A840IBP0"/>
<dbReference type="Pfam" id="PF09339">
    <property type="entry name" value="HTH_IclR"/>
    <property type="match status" value="1"/>
</dbReference>
<evidence type="ECO:0000259" key="6">
    <source>
        <dbReference type="PROSITE" id="PS51078"/>
    </source>
</evidence>
<dbReference type="SMART" id="SM00346">
    <property type="entry name" value="HTH_ICLR"/>
    <property type="match status" value="1"/>
</dbReference>
<feature type="region of interest" description="Disordered" evidence="4">
    <location>
        <begin position="255"/>
        <end position="277"/>
    </location>
</feature>
<organism evidence="7 8">
    <name type="scientific">Conexibacter arvalis</name>
    <dbReference type="NCBI Taxonomy" id="912552"/>
    <lineage>
        <taxon>Bacteria</taxon>
        <taxon>Bacillati</taxon>
        <taxon>Actinomycetota</taxon>
        <taxon>Thermoleophilia</taxon>
        <taxon>Solirubrobacterales</taxon>
        <taxon>Conexibacteraceae</taxon>
        <taxon>Conexibacter</taxon>
    </lineage>
</organism>
<evidence type="ECO:0000313" key="7">
    <source>
        <dbReference type="EMBL" id="MBB4661350.1"/>
    </source>
</evidence>
<keyword evidence="1" id="KW-0805">Transcription regulation</keyword>
<dbReference type="InterPro" id="IPR012794">
    <property type="entry name" value="PcaR_PcaU"/>
</dbReference>
<dbReference type="PROSITE" id="PS51077">
    <property type="entry name" value="HTH_ICLR"/>
    <property type="match status" value="1"/>
</dbReference>
<dbReference type="GO" id="GO:0003700">
    <property type="term" value="F:DNA-binding transcription factor activity"/>
    <property type="evidence" value="ECO:0007669"/>
    <property type="project" value="TreeGrafter"/>
</dbReference>
<keyword evidence="2" id="KW-0238">DNA-binding</keyword>
<dbReference type="GO" id="GO:0046278">
    <property type="term" value="P:3,4-dihydroxybenzoate metabolic process"/>
    <property type="evidence" value="ECO:0007669"/>
    <property type="project" value="InterPro"/>
</dbReference>
<gene>
    <name evidence="7" type="ORF">BDZ31_000923</name>
</gene>
<dbReference type="GO" id="GO:0003677">
    <property type="term" value="F:DNA binding"/>
    <property type="evidence" value="ECO:0007669"/>
    <property type="project" value="UniProtKB-KW"/>
</dbReference>
<evidence type="ECO:0000256" key="3">
    <source>
        <dbReference type="ARBA" id="ARBA00023163"/>
    </source>
</evidence>
<dbReference type="Pfam" id="PF01614">
    <property type="entry name" value="IclR_C"/>
    <property type="match status" value="1"/>
</dbReference>
<protein>
    <submittedName>
        <fullName evidence="7">IclR family pca regulon transcriptional regulator</fullName>
    </submittedName>
</protein>
<dbReference type="InterPro" id="IPR005471">
    <property type="entry name" value="Tscrpt_reg_IclR_N"/>
</dbReference>
<name>A0A840IBP0_9ACTN</name>
<evidence type="ECO:0000256" key="4">
    <source>
        <dbReference type="SAM" id="MobiDB-lite"/>
    </source>
</evidence>
<evidence type="ECO:0000256" key="1">
    <source>
        <dbReference type="ARBA" id="ARBA00023015"/>
    </source>
</evidence>
<dbReference type="GO" id="GO:0045892">
    <property type="term" value="P:negative regulation of DNA-templated transcription"/>
    <property type="evidence" value="ECO:0007669"/>
    <property type="project" value="TreeGrafter"/>
</dbReference>
<dbReference type="SUPFAM" id="SSF46785">
    <property type="entry name" value="Winged helix' DNA-binding domain"/>
    <property type="match status" value="1"/>
</dbReference>
<proteinExistence type="predicted"/>
<evidence type="ECO:0000259" key="5">
    <source>
        <dbReference type="PROSITE" id="PS51077"/>
    </source>
</evidence>
<evidence type="ECO:0000313" key="8">
    <source>
        <dbReference type="Proteomes" id="UP000585272"/>
    </source>
</evidence>
<accession>A0A840IBP0</accession>
<dbReference type="Proteomes" id="UP000585272">
    <property type="component" value="Unassembled WGS sequence"/>
</dbReference>
<dbReference type="PANTHER" id="PTHR30136">
    <property type="entry name" value="HELIX-TURN-HELIX TRANSCRIPTIONAL REGULATOR, ICLR FAMILY"/>
    <property type="match status" value="1"/>
</dbReference>
<dbReference type="Gene3D" id="1.10.10.10">
    <property type="entry name" value="Winged helix-like DNA-binding domain superfamily/Winged helix DNA-binding domain"/>
    <property type="match status" value="1"/>
</dbReference>
<dbReference type="RefSeq" id="WP_183339443.1">
    <property type="nucleotide sequence ID" value="NZ_JACHNU010000001.1"/>
</dbReference>
<dbReference type="EMBL" id="JACHNU010000001">
    <property type="protein sequence ID" value="MBB4661350.1"/>
    <property type="molecule type" value="Genomic_DNA"/>
</dbReference>
<dbReference type="SUPFAM" id="SSF55781">
    <property type="entry name" value="GAF domain-like"/>
    <property type="match status" value="1"/>
</dbReference>
<dbReference type="GO" id="GO:0045893">
    <property type="term" value="P:positive regulation of DNA-templated transcription"/>
    <property type="evidence" value="ECO:0007669"/>
    <property type="project" value="InterPro"/>
</dbReference>
<keyword evidence="3" id="KW-0804">Transcription</keyword>
<reference evidence="7 8" key="1">
    <citation type="submission" date="2020-08" db="EMBL/GenBank/DDBJ databases">
        <title>Genomic Encyclopedia of Archaeal and Bacterial Type Strains, Phase II (KMG-II): from individual species to whole genera.</title>
        <authorList>
            <person name="Goeker M."/>
        </authorList>
    </citation>
    <scope>NUCLEOTIDE SEQUENCE [LARGE SCALE GENOMIC DNA]</scope>
    <source>
        <strain evidence="7 8">DSM 23288</strain>
    </source>
</reference>
<evidence type="ECO:0000256" key="2">
    <source>
        <dbReference type="ARBA" id="ARBA00023125"/>
    </source>
</evidence>
<dbReference type="InterPro" id="IPR014757">
    <property type="entry name" value="Tscrpt_reg_IclR_C"/>
</dbReference>
<keyword evidence="8" id="KW-1185">Reference proteome</keyword>
<dbReference type="Gene3D" id="3.30.450.40">
    <property type="match status" value="1"/>
</dbReference>
<feature type="domain" description="IclR-ED" evidence="6">
    <location>
        <begin position="76"/>
        <end position="260"/>
    </location>
</feature>
<dbReference type="NCBIfam" id="TIGR02431">
    <property type="entry name" value="pcaR_pcaU"/>
    <property type="match status" value="1"/>
</dbReference>
<dbReference type="InterPro" id="IPR036390">
    <property type="entry name" value="WH_DNA-bd_sf"/>
</dbReference>
<dbReference type="InterPro" id="IPR029016">
    <property type="entry name" value="GAF-like_dom_sf"/>
</dbReference>
<dbReference type="PROSITE" id="PS51078">
    <property type="entry name" value="ICLR_ED"/>
    <property type="match status" value="1"/>
</dbReference>
<comment type="caution">
    <text evidence="7">The sequence shown here is derived from an EMBL/GenBank/DDBJ whole genome shotgun (WGS) entry which is preliminary data.</text>
</comment>